<sequence length="166" mass="18663">MGDEDDASSSLHRPLEAIVALFAPRSIYEPLIRHSIDLCRLYRRAATAAREPGLRIVLNENAQTLMQVVSDLQAQQRRTGEPVSQRGTWRGTVRARWAAGLPHSASRTDSDWIRDLGRHERRLLHLFERATIATAPADVALVLRRQLPRLHGIHLDMHGLGGAARY</sequence>
<gene>
    <name evidence="1" type="ORF">GCM10009126_14790</name>
</gene>
<dbReference type="EMBL" id="BAAAFO010000002">
    <property type="protein sequence ID" value="GAA0250379.1"/>
    <property type="molecule type" value="Genomic_DNA"/>
</dbReference>
<evidence type="ECO:0000313" key="1">
    <source>
        <dbReference type="EMBL" id="GAA0250379.1"/>
    </source>
</evidence>
<keyword evidence="2" id="KW-1185">Reference proteome</keyword>
<dbReference type="Proteomes" id="UP001500657">
    <property type="component" value="Unassembled WGS sequence"/>
</dbReference>
<dbReference type="InterPro" id="IPR012347">
    <property type="entry name" value="Ferritin-like"/>
</dbReference>
<dbReference type="Gene3D" id="1.20.1260.10">
    <property type="match status" value="1"/>
</dbReference>
<proteinExistence type="predicted"/>
<evidence type="ECO:0008006" key="3">
    <source>
        <dbReference type="Google" id="ProtNLM"/>
    </source>
</evidence>
<accession>A0ABP3E311</accession>
<evidence type="ECO:0000313" key="2">
    <source>
        <dbReference type="Proteomes" id="UP001500657"/>
    </source>
</evidence>
<comment type="caution">
    <text evidence="1">The sequence shown here is derived from an EMBL/GenBank/DDBJ whole genome shotgun (WGS) entry which is preliminary data.</text>
</comment>
<protein>
    <recommendedName>
        <fullName evidence="3">DUF2383 domain-containing protein</fullName>
    </recommendedName>
</protein>
<reference evidence="2" key="1">
    <citation type="journal article" date="2019" name="Int. J. Syst. Evol. Microbiol.">
        <title>The Global Catalogue of Microorganisms (GCM) 10K type strain sequencing project: providing services to taxonomists for standard genome sequencing and annotation.</title>
        <authorList>
            <consortium name="The Broad Institute Genomics Platform"/>
            <consortium name="The Broad Institute Genome Sequencing Center for Infectious Disease"/>
            <person name="Wu L."/>
            <person name="Ma J."/>
        </authorList>
    </citation>
    <scope>NUCLEOTIDE SEQUENCE [LARGE SCALE GENOMIC DNA]</scope>
    <source>
        <strain evidence="2">JCM 16242</strain>
    </source>
</reference>
<name>A0ABP3E311_9GAMM</name>
<organism evidence="1 2">
    <name type="scientific">Rhodanobacter caeni</name>
    <dbReference type="NCBI Taxonomy" id="657654"/>
    <lineage>
        <taxon>Bacteria</taxon>
        <taxon>Pseudomonadati</taxon>
        <taxon>Pseudomonadota</taxon>
        <taxon>Gammaproteobacteria</taxon>
        <taxon>Lysobacterales</taxon>
        <taxon>Rhodanobacteraceae</taxon>
        <taxon>Rhodanobacter</taxon>
    </lineage>
</organism>